<dbReference type="GO" id="GO:0000976">
    <property type="term" value="F:transcription cis-regulatory region binding"/>
    <property type="evidence" value="ECO:0007669"/>
    <property type="project" value="TreeGrafter"/>
</dbReference>
<accession>A0A244CLC6</accession>
<dbReference type="SUPFAM" id="SSF52172">
    <property type="entry name" value="CheY-like"/>
    <property type="match status" value="1"/>
</dbReference>
<organism evidence="10 11">
    <name type="scientific">Pseudoalteromonas ulvae</name>
    <dbReference type="NCBI Taxonomy" id="107327"/>
    <lineage>
        <taxon>Bacteria</taxon>
        <taxon>Pseudomonadati</taxon>
        <taxon>Pseudomonadota</taxon>
        <taxon>Gammaproteobacteria</taxon>
        <taxon>Alteromonadales</taxon>
        <taxon>Pseudoalteromonadaceae</taxon>
        <taxon>Pseudoalteromonas</taxon>
    </lineage>
</organism>
<dbReference type="PROSITE" id="PS51755">
    <property type="entry name" value="OMPR_PHOB"/>
    <property type="match status" value="1"/>
</dbReference>
<dbReference type="GO" id="GO:0005829">
    <property type="term" value="C:cytosol"/>
    <property type="evidence" value="ECO:0007669"/>
    <property type="project" value="TreeGrafter"/>
</dbReference>
<keyword evidence="5" id="KW-0804">Transcription</keyword>
<protein>
    <recommendedName>
        <fullName evidence="12">Two-component system response regulator</fullName>
    </recommendedName>
</protein>
<feature type="DNA-binding region" description="OmpR/PhoB-type" evidence="7">
    <location>
        <begin position="124"/>
        <end position="220"/>
    </location>
</feature>
<evidence type="ECO:0000259" key="8">
    <source>
        <dbReference type="PROSITE" id="PS50110"/>
    </source>
</evidence>
<evidence type="ECO:0000256" key="3">
    <source>
        <dbReference type="ARBA" id="ARBA00023015"/>
    </source>
</evidence>
<dbReference type="PROSITE" id="PS50110">
    <property type="entry name" value="RESPONSE_REGULATORY"/>
    <property type="match status" value="1"/>
</dbReference>
<evidence type="ECO:0000259" key="9">
    <source>
        <dbReference type="PROSITE" id="PS51755"/>
    </source>
</evidence>
<dbReference type="EMBL" id="MWPV01000006">
    <property type="protein sequence ID" value="OUL56420.1"/>
    <property type="molecule type" value="Genomic_DNA"/>
</dbReference>
<evidence type="ECO:0000256" key="1">
    <source>
        <dbReference type="ARBA" id="ARBA00022553"/>
    </source>
</evidence>
<dbReference type="InterPro" id="IPR001867">
    <property type="entry name" value="OmpR/PhoB-type_DNA-bd"/>
</dbReference>
<dbReference type="AlphaFoldDB" id="A0A244CLC6"/>
<dbReference type="GO" id="GO:0006355">
    <property type="term" value="P:regulation of DNA-templated transcription"/>
    <property type="evidence" value="ECO:0007669"/>
    <property type="project" value="InterPro"/>
</dbReference>
<keyword evidence="11" id="KW-1185">Reference proteome</keyword>
<dbReference type="Gene3D" id="1.10.10.10">
    <property type="entry name" value="Winged helix-like DNA-binding domain superfamily/Winged helix DNA-binding domain"/>
    <property type="match status" value="1"/>
</dbReference>
<feature type="domain" description="Response regulatory" evidence="8">
    <location>
        <begin position="2"/>
        <end position="116"/>
    </location>
</feature>
<dbReference type="GO" id="GO:0032993">
    <property type="term" value="C:protein-DNA complex"/>
    <property type="evidence" value="ECO:0007669"/>
    <property type="project" value="TreeGrafter"/>
</dbReference>
<keyword evidence="2" id="KW-0902">Two-component regulatory system</keyword>
<evidence type="ECO:0000313" key="10">
    <source>
        <dbReference type="EMBL" id="OUL56420.1"/>
    </source>
</evidence>
<dbReference type="InterPro" id="IPR011006">
    <property type="entry name" value="CheY-like_superfamily"/>
</dbReference>
<dbReference type="PANTHER" id="PTHR48111:SF22">
    <property type="entry name" value="REGULATOR OF RPOS"/>
    <property type="match status" value="1"/>
</dbReference>
<evidence type="ECO:0000256" key="6">
    <source>
        <dbReference type="PROSITE-ProRule" id="PRU00169"/>
    </source>
</evidence>
<dbReference type="InterPro" id="IPR036388">
    <property type="entry name" value="WH-like_DNA-bd_sf"/>
</dbReference>
<dbReference type="Gene3D" id="3.40.50.2300">
    <property type="match status" value="1"/>
</dbReference>
<dbReference type="GO" id="GO:0000156">
    <property type="term" value="F:phosphorelay response regulator activity"/>
    <property type="evidence" value="ECO:0007669"/>
    <property type="project" value="TreeGrafter"/>
</dbReference>
<reference evidence="10 11" key="1">
    <citation type="submission" date="2017-02" db="EMBL/GenBank/DDBJ databases">
        <title>Pseudoalteromonas ulvae TC14 Genome.</title>
        <authorList>
            <person name="Molmeret M."/>
        </authorList>
    </citation>
    <scope>NUCLEOTIDE SEQUENCE [LARGE SCALE GENOMIC DNA]</scope>
    <source>
        <strain evidence="10">TC14</strain>
    </source>
</reference>
<dbReference type="InterPro" id="IPR001789">
    <property type="entry name" value="Sig_transdc_resp-reg_receiver"/>
</dbReference>
<sequence>MIVLLAEDESHLATLIIDYLEAEGVECDYAPNGRIAMNLLKTSHYDAVILDIEMPYYDGFSVCEQLAALPFCPPVMFISARSELDDKLKAFSLGAVEYICKPFELAELLARLNIMIRVKQPANVNQFTLDTLTVDFGQRQICRSNRVITLSPKQWQLMTLLCHHSPNLVSKDHIMASLWPDQTDNIDKYKTLLNRLRHNLQRDGEPVLLHTHRGAGVVLK</sequence>
<dbReference type="CDD" id="cd00383">
    <property type="entry name" value="trans_reg_C"/>
    <property type="match status" value="1"/>
</dbReference>
<gene>
    <name evidence="10" type="ORF">B1199_17270</name>
</gene>
<dbReference type="RefSeq" id="WP_086745393.1">
    <property type="nucleotide sequence ID" value="NZ_MWPV01000006.1"/>
</dbReference>
<proteinExistence type="predicted"/>
<dbReference type="SMART" id="SM00448">
    <property type="entry name" value="REC"/>
    <property type="match status" value="1"/>
</dbReference>
<keyword evidence="1 6" id="KW-0597">Phosphoprotein</keyword>
<dbReference type="InterPro" id="IPR039420">
    <property type="entry name" value="WalR-like"/>
</dbReference>
<dbReference type="SMART" id="SM00862">
    <property type="entry name" value="Trans_reg_C"/>
    <property type="match status" value="1"/>
</dbReference>
<evidence type="ECO:0000256" key="5">
    <source>
        <dbReference type="ARBA" id="ARBA00023163"/>
    </source>
</evidence>
<evidence type="ECO:0008006" key="12">
    <source>
        <dbReference type="Google" id="ProtNLM"/>
    </source>
</evidence>
<dbReference type="Proteomes" id="UP000194841">
    <property type="component" value="Unassembled WGS sequence"/>
</dbReference>
<evidence type="ECO:0000313" key="11">
    <source>
        <dbReference type="Proteomes" id="UP000194841"/>
    </source>
</evidence>
<keyword evidence="3" id="KW-0805">Transcription regulation</keyword>
<dbReference type="Pfam" id="PF00072">
    <property type="entry name" value="Response_reg"/>
    <property type="match status" value="1"/>
</dbReference>
<name>A0A244CLC6_PSEDV</name>
<keyword evidence="4 7" id="KW-0238">DNA-binding</keyword>
<dbReference type="Pfam" id="PF00486">
    <property type="entry name" value="Trans_reg_C"/>
    <property type="match status" value="1"/>
</dbReference>
<evidence type="ECO:0000256" key="2">
    <source>
        <dbReference type="ARBA" id="ARBA00023012"/>
    </source>
</evidence>
<feature type="modified residue" description="4-aspartylphosphate" evidence="6">
    <location>
        <position position="51"/>
    </location>
</feature>
<dbReference type="OrthoDB" id="9802426at2"/>
<dbReference type="CDD" id="cd17574">
    <property type="entry name" value="REC_OmpR"/>
    <property type="match status" value="1"/>
</dbReference>
<dbReference type="PANTHER" id="PTHR48111">
    <property type="entry name" value="REGULATOR OF RPOS"/>
    <property type="match status" value="1"/>
</dbReference>
<comment type="caution">
    <text evidence="10">The sequence shown here is derived from an EMBL/GenBank/DDBJ whole genome shotgun (WGS) entry which is preliminary data.</text>
</comment>
<evidence type="ECO:0000256" key="4">
    <source>
        <dbReference type="ARBA" id="ARBA00023125"/>
    </source>
</evidence>
<feature type="domain" description="OmpR/PhoB-type" evidence="9">
    <location>
        <begin position="124"/>
        <end position="220"/>
    </location>
</feature>
<evidence type="ECO:0000256" key="7">
    <source>
        <dbReference type="PROSITE-ProRule" id="PRU01091"/>
    </source>
</evidence>